<protein>
    <submittedName>
        <fullName evidence="3">Unannotated protein</fullName>
    </submittedName>
</protein>
<name>A0A6J6VPR1_9ZZZZ</name>
<dbReference type="AlphaFoldDB" id="A0A6J6VPR1"/>
<feature type="domain" description="TY-Chap central" evidence="1">
    <location>
        <begin position="9"/>
        <end position="138"/>
    </location>
</feature>
<evidence type="ECO:0000259" key="1">
    <source>
        <dbReference type="Pfam" id="PF22551"/>
    </source>
</evidence>
<sequence>MSLPLDIARSHLETLIERLTRSDKAVPDKEGDYLVVTEHAQFFARVDGPEQPVIRLFSVMARNINKTPELLEALNSINSHLTFLRTMWIEQQVLMEADLLAMSSDIGDFADACRRVALTSDHFGPDLIKSFGGEPMFETSKEPGYSPEPPNYFGYL</sequence>
<accession>A0A6J6VPR1</accession>
<dbReference type="Gene3D" id="3.30.1460.10">
    <property type="match status" value="1"/>
</dbReference>
<evidence type="ECO:0000313" key="4">
    <source>
        <dbReference type="EMBL" id="CAB5067750.1"/>
    </source>
</evidence>
<dbReference type="Pfam" id="PF22551">
    <property type="entry name" value="TY-Chap1"/>
    <property type="match status" value="1"/>
</dbReference>
<reference evidence="3" key="1">
    <citation type="submission" date="2020-05" db="EMBL/GenBank/DDBJ databases">
        <authorList>
            <person name="Chiriac C."/>
            <person name="Salcher M."/>
            <person name="Ghai R."/>
            <person name="Kavagutti S V."/>
        </authorList>
    </citation>
    <scope>NUCLEOTIDE SEQUENCE</scope>
</reference>
<organism evidence="3">
    <name type="scientific">freshwater metagenome</name>
    <dbReference type="NCBI Taxonomy" id="449393"/>
    <lineage>
        <taxon>unclassified sequences</taxon>
        <taxon>metagenomes</taxon>
        <taxon>ecological metagenomes</taxon>
    </lineage>
</organism>
<dbReference type="InterPro" id="IPR054343">
    <property type="entry name" value="TY-Chap_M"/>
</dbReference>
<proteinExistence type="predicted"/>
<dbReference type="EMBL" id="CAEZYY010000064">
    <property type="protein sequence ID" value="CAB4772995.1"/>
    <property type="molecule type" value="Genomic_DNA"/>
</dbReference>
<gene>
    <name evidence="2" type="ORF">UFOPK2602_02247</name>
    <name evidence="3" type="ORF">UFOPK2806_02540</name>
    <name evidence="4" type="ORF">UFOPK4306_02164</name>
</gene>
<evidence type="ECO:0000313" key="2">
    <source>
        <dbReference type="EMBL" id="CAB4729437.1"/>
    </source>
</evidence>
<dbReference type="EMBL" id="CAEZXX010000221">
    <property type="protein sequence ID" value="CAB4729437.1"/>
    <property type="molecule type" value="Genomic_DNA"/>
</dbReference>
<evidence type="ECO:0000313" key="3">
    <source>
        <dbReference type="EMBL" id="CAB4772995.1"/>
    </source>
</evidence>
<dbReference type="EMBL" id="CAFBQP010000111">
    <property type="protein sequence ID" value="CAB5067750.1"/>
    <property type="molecule type" value="Genomic_DNA"/>
</dbReference>